<dbReference type="InterPro" id="IPR000843">
    <property type="entry name" value="HTH_LacI"/>
</dbReference>
<evidence type="ECO:0000256" key="1">
    <source>
        <dbReference type="ARBA" id="ARBA00023015"/>
    </source>
</evidence>
<dbReference type="SUPFAM" id="SSF47413">
    <property type="entry name" value="lambda repressor-like DNA-binding domains"/>
    <property type="match status" value="1"/>
</dbReference>
<reference evidence="5 6" key="1">
    <citation type="submission" date="2024-06" db="EMBL/GenBank/DDBJ databases">
        <title>The Natural Products Discovery Center: Release of the First 8490 Sequenced Strains for Exploring Actinobacteria Biosynthetic Diversity.</title>
        <authorList>
            <person name="Kalkreuter E."/>
            <person name="Kautsar S.A."/>
            <person name="Yang D."/>
            <person name="Bader C.D."/>
            <person name="Teijaro C.N."/>
            <person name="Fluegel L."/>
            <person name="Davis C.M."/>
            <person name="Simpson J.R."/>
            <person name="Lauterbach L."/>
            <person name="Steele A.D."/>
            <person name="Gui C."/>
            <person name="Meng S."/>
            <person name="Li G."/>
            <person name="Viehrig K."/>
            <person name="Ye F."/>
            <person name="Su P."/>
            <person name="Kiefer A.F."/>
            <person name="Nichols A."/>
            <person name="Cepeda A.J."/>
            <person name="Yan W."/>
            <person name="Fan B."/>
            <person name="Jiang Y."/>
            <person name="Adhikari A."/>
            <person name="Zheng C.-J."/>
            <person name="Schuster L."/>
            <person name="Cowan T.M."/>
            <person name="Smanski M.J."/>
            <person name="Chevrette M.G."/>
            <person name="De Carvalho L.P.S."/>
            <person name="Shen B."/>
        </authorList>
    </citation>
    <scope>NUCLEOTIDE SEQUENCE [LARGE SCALE GENOMIC DNA]</scope>
    <source>
        <strain evidence="5 6">NPDC050403</strain>
    </source>
</reference>
<dbReference type="Pfam" id="PF00356">
    <property type="entry name" value="LacI"/>
    <property type="match status" value="1"/>
</dbReference>
<dbReference type="CDD" id="cd06267">
    <property type="entry name" value="PBP1_LacI_sugar_binding-like"/>
    <property type="match status" value="1"/>
</dbReference>
<dbReference type="PANTHER" id="PTHR30146">
    <property type="entry name" value="LACI-RELATED TRANSCRIPTIONAL REPRESSOR"/>
    <property type="match status" value="1"/>
</dbReference>
<dbReference type="GO" id="GO:0003677">
    <property type="term" value="F:DNA binding"/>
    <property type="evidence" value="ECO:0007669"/>
    <property type="project" value="UniProtKB-KW"/>
</dbReference>
<accession>A0ABV3FY98</accession>
<evidence type="ECO:0000313" key="5">
    <source>
        <dbReference type="EMBL" id="MEV0710338.1"/>
    </source>
</evidence>
<protein>
    <submittedName>
        <fullName evidence="5">LacI family DNA-binding transcriptional regulator</fullName>
    </submittedName>
</protein>
<dbReference type="CDD" id="cd01392">
    <property type="entry name" value="HTH_LacI"/>
    <property type="match status" value="1"/>
</dbReference>
<comment type="caution">
    <text evidence="5">The sequence shown here is derived from an EMBL/GenBank/DDBJ whole genome shotgun (WGS) entry which is preliminary data.</text>
</comment>
<evidence type="ECO:0000259" key="4">
    <source>
        <dbReference type="PROSITE" id="PS50932"/>
    </source>
</evidence>
<keyword evidence="2 5" id="KW-0238">DNA-binding</keyword>
<dbReference type="RefSeq" id="WP_355085743.1">
    <property type="nucleotide sequence ID" value="NZ_JBEXKW010000018.1"/>
</dbReference>
<dbReference type="SUPFAM" id="SSF53822">
    <property type="entry name" value="Periplasmic binding protein-like I"/>
    <property type="match status" value="1"/>
</dbReference>
<dbReference type="InterPro" id="IPR046335">
    <property type="entry name" value="LacI/GalR-like_sensor"/>
</dbReference>
<gene>
    <name evidence="5" type="ORF">AB0I48_22470</name>
</gene>
<dbReference type="InterPro" id="IPR028082">
    <property type="entry name" value="Peripla_BP_I"/>
</dbReference>
<evidence type="ECO:0000313" key="6">
    <source>
        <dbReference type="Proteomes" id="UP001551695"/>
    </source>
</evidence>
<organism evidence="5 6">
    <name type="scientific">Nocardia aurea</name>
    <dbReference type="NCBI Taxonomy" id="2144174"/>
    <lineage>
        <taxon>Bacteria</taxon>
        <taxon>Bacillati</taxon>
        <taxon>Actinomycetota</taxon>
        <taxon>Actinomycetes</taxon>
        <taxon>Mycobacteriales</taxon>
        <taxon>Nocardiaceae</taxon>
        <taxon>Nocardia</taxon>
    </lineage>
</organism>
<dbReference type="Gene3D" id="3.40.50.2300">
    <property type="match status" value="2"/>
</dbReference>
<keyword evidence="1" id="KW-0805">Transcription regulation</keyword>
<sequence>MGSVKKSARPTRADVARLAKVSTATVTYVLNNVENQRISSRTQQAVREAAAALGYRPNLAARNLVVGASGLVLYIVPKMALHELAMEVSSRLTTALAGHGIVMSLQFETEGGANVAEAIASLDPIAVSGVFPLSGAALAAANAANIPQIHLGSANLNELASLHLTVGRMRVQHLLSRGHRQLGFALSTNAKLRLLGEYWLDGIRAVARELGIPDPIVAEIRDDGTDAVEVVSRWVEQGVSAVCAQSDETAFAVLHGVRRAGLRCPHDLAVIGVDAIGLGALSYPPLTSVGFDATAIVDTAVDAMMTALGLPTGDLDIDSGRDLAILIERDST</sequence>
<dbReference type="PROSITE" id="PS50932">
    <property type="entry name" value="HTH_LACI_2"/>
    <property type="match status" value="1"/>
</dbReference>
<dbReference type="InterPro" id="IPR010982">
    <property type="entry name" value="Lambda_DNA-bd_dom_sf"/>
</dbReference>
<evidence type="ECO:0000256" key="2">
    <source>
        <dbReference type="ARBA" id="ARBA00023125"/>
    </source>
</evidence>
<dbReference type="PANTHER" id="PTHR30146:SF153">
    <property type="entry name" value="LACTOSE OPERON REPRESSOR"/>
    <property type="match status" value="1"/>
</dbReference>
<dbReference type="EMBL" id="JBFAKC010000010">
    <property type="protein sequence ID" value="MEV0710338.1"/>
    <property type="molecule type" value="Genomic_DNA"/>
</dbReference>
<keyword evidence="6" id="KW-1185">Reference proteome</keyword>
<dbReference type="SMART" id="SM00354">
    <property type="entry name" value="HTH_LACI"/>
    <property type="match status" value="1"/>
</dbReference>
<name>A0ABV3FY98_9NOCA</name>
<dbReference type="Proteomes" id="UP001551695">
    <property type="component" value="Unassembled WGS sequence"/>
</dbReference>
<evidence type="ECO:0000256" key="3">
    <source>
        <dbReference type="ARBA" id="ARBA00023163"/>
    </source>
</evidence>
<dbReference type="Pfam" id="PF13377">
    <property type="entry name" value="Peripla_BP_3"/>
    <property type="match status" value="1"/>
</dbReference>
<proteinExistence type="predicted"/>
<feature type="domain" description="HTH lacI-type" evidence="4">
    <location>
        <begin position="10"/>
        <end position="66"/>
    </location>
</feature>
<dbReference type="Gene3D" id="1.10.260.40">
    <property type="entry name" value="lambda repressor-like DNA-binding domains"/>
    <property type="match status" value="1"/>
</dbReference>
<keyword evidence="3" id="KW-0804">Transcription</keyword>